<organism evidence="3 4">
    <name type="scientific">Aspergillus calidoustus</name>
    <dbReference type="NCBI Taxonomy" id="454130"/>
    <lineage>
        <taxon>Eukaryota</taxon>
        <taxon>Fungi</taxon>
        <taxon>Dikarya</taxon>
        <taxon>Ascomycota</taxon>
        <taxon>Pezizomycotina</taxon>
        <taxon>Eurotiomycetes</taxon>
        <taxon>Eurotiomycetidae</taxon>
        <taxon>Eurotiales</taxon>
        <taxon>Aspergillaceae</taxon>
        <taxon>Aspergillus</taxon>
        <taxon>Aspergillus subgen. Nidulantes</taxon>
    </lineage>
</organism>
<dbReference type="PANTHER" id="PTHR11145">
    <property type="entry name" value="BTB/POZ DOMAIN-CONTAINING ADAPTER FOR CUL3-MEDIATED RHOA DEGRADATION PROTEIN FAMILY MEMBER"/>
    <property type="match status" value="1"/>
</dbReference>
<dbReference type="InterPro" id="IPR011333">
    <property type="entry name" value="SKP1/BTB/POZ_sf"/>
</dbReference>
<dbReference type="InterPro" id="IPR045068">
    <property type="entry name" value="BACURD1-3"/>
</dbReference>
<dbReference type="AlphaFoldDB" id="A0A0U5GVJ4"/>
<dbReference type="CDD" id="cd18316">
    <property type="entry name" value="BTB_POZ_KCTD-like"/>
    <property type="match status" value="1"/>
</dbReference>
<dbReference type="Proteomes" id="UP000054771">
    <property type="component" value="Unassembled WGS sequence"/>
</dbReference>
<accession>A0A0U5GVJ4</accession>
<evidence type="ECO:0000313" key="4">
    <source>
        <dbReference type="Proteomes" id="UP000054771"/>
    </source>
</evidence>
<dbReference type="PANTHER" id="PTHR11145:SF8">
    <property type="entry name" value="RE57120P"/>
    <property type="match status" value="1"/>
</dbReference>
<reference evidence="4" key="1">
    <citation type="journal article" date="2016" name="Genome Announc.">
        <title>Draft genome sequences of fungus Aspergillus calidoustus.</title>
        <authorList>
            <person name="Horn F."/>
            <person name="Linde J."/>
            <person name="Mattern D.J."/>
            <person name="Walther G."/>
            <person name="Guthke R."/>
            <person name="Scherlach K."/>
            <person name="Martin K."/>
            <person name="Brakhage A.A."/>
            <person name="Petzke L."/>
            <person name="Valiante V."/>
        </authorList>
    </citation>
    <scope>NUCLEOTIDE SEQUENCE [LARGE SCALE GENOMIC DNA]</scope>
    <source>
        <strain evidence="4">SF006504</strain>
    </source>
</reference>
<sequence>MKPPSNDPDESNPAQSPSHLGPITNGETPEPPIHKPPNDTIRLQVGERSFTTTRSTLVEESAYFASLLSGRWETARADGSYFVDADPDLFVHILRYLRRGVLPVFYDVQKGHDEALYDALLKEASFLGIAELESYLENRTYLDRVAVSSWVGLPPEPGWDNVYTVQSDVRMEFHVQWVVQKVYLCPRGISFHKGSPRSCGRKCMEAKGDKPDEYEERHVQKVTAVNTRVSLLD</sequence>
<proteinExistence type="predicted"/>
<feature type="domain" description="BTB" evidence="2">
    <location>
        <begin position="39"/>
        <end position="106"/>
    </location>
</feature>
<dbReference type="SMART" id="SM00225">
    <property type="entry name" value="BTB"/>
    <property type="match status" value="1"/>
</dbReference>
<evidence type="ECO:0000256" key="1">
    <source>
        <dbReference type="SAM" id="MobiDB-lite"/>
    </source>
</evidence>
<dbReference type="GO" id="GO:0051260">
    <property type="term" value="P:protein homooligomerization"/>
    <property type="evidence" value="ECO:0007669"/>
    <property type="project" value="InterPro"/>
</dbReference>
<dbReference type="OMA" id="YFSGKWT"/>
<keyword evidence="4" id="KW-1185">Reference proteome</keyword>
<gene>
    <name evidence="3" type="ORF">ASPCAL08522</name>
</gene>
<evidence type="ECO:0000313" key="3">
    <source>
        <dbReference type="EMBL" id="CEN61874.1"/>
    </source>
</evidence>
<dbReference type="EMBL" id="CDMC01000006">
    <property type="protein sequence ID" value="CEN61874.1"/>
    <property type="molecule type" value="Genomic_DNA"/>
</dbReference>
<dbReference type="InterPro" id="IPR000210">
    <property type="entry name" value="BTB/POZ_dom"/>
</dbReference>
<name>A0A0U5GVJ4_ASPCI</name>
<dbReference type="PROSITE" id="PS50097">
    <property type="entry name" value="BTB"/>
    <property type="match status" value="1"/>
</dbReference>
<dbReference type="InterPro" id="IPR003131">
    <property type="entry name" value="T1-type_BTB"/>
</dbReference>
<protein>
    <recommendedName>
        <fullName evidence="2">BTB domain-containing protein</fullName>
    </recommendedName>
</protein>
<evidence type="ECO:0000259" key="2">
    <source>
        <dbReference type="PROSITE" id="PS50097"/>
    </source>
</evidence>
<feature type="region of interest" description="Disordered" evidence="1">
    <location>
        <begin position="1"/>
        <end position="40"/>
    </location>
</feature>
<dbReference type="Pfam" id="PF02214">
    <property type="entry name" value="BTB_2"/>
    <property type="match status" value="1"/>
</dbReference>
<dbReference type="Gene3D" id="3.30.710.10">
    <property type="entry name" value="Potassium Channel Kv1.1, Chain A"/>
    <property type="match status" value="1"/>
</dbReference>
<dbReference type="OrthoDB" id="2414723at2759"/>
<dbReference type="SUPFAM" id="SSF54695">
    <property type="entry name" value="POZ domain"/>
    <property type="match status" value="1"/>
</dbReference>